<organism evidence="2 3">
    <name type="scientific">Taenia crassiceps</name>
    <dbReference type="NCBI Taxonomy" id="6207"/>
    <lineage>
        <taxon>Eukaryota</taxon>
        <taxon>Metazoa</taxon>
        <taxon>Spiralia</taxon>
        <taxon>Lophotrochozoa</taxon>
        <taxon>Platyhelminthes</taxon>
        <taxon>Cestoda</taxon>
        <taxon>Eucestoda</taxon>
        <taxon>Cyclophyllidea</taxon>
        <taxon>Taeniidae</taxon>
        <taxon>Taenia</taxon>
    </lineage>
</organism>
<feature type="compositionally biased region" description="Polar residues" evidence="1">
    <location>
        <begin position="276"/>
        <end position="292"/>
    </location>
</feature>
<feature type="compositionally biased region" description="Polar residues" evidence="1">
    <location>
        <begin position="334"/>
        <end position="352"/>
    </location>
</feature>
<feature type="region of interest" description="Disordered" evidence="1">
    <location>
        <begin position="505"/>
        <end position="610"/>
    </location>
</feature>
<sequence length="610" mass="66493">MTGRVENRAKLFASSGKSSCLLCCFKKQKRTDFCHQPVEGESTNRKPPSATNSVNSNLNGNRNCFTLGGKRNCELPPVPVATVAASTIVDGRNVDVIDGTRPYSFCEPSESDPLYASVGLPGASATPRNRPEAVTSTAVAVAANSVVATTPKKVDFWNGVDSEDSGGSLALPYYSSILHDPNRSSPFYQEAPAVAPSQSPAVYAQIRNPQVSNSVRMRSNVVYAVPGCQGSNGVLNGYRRAVKSQGNHDVAPGPPVPSRAYRLSEVEHLLNFHRPTTNHSADCATNGSNNSHSNERPRRPRSETSFNGLHLLEVLHSGLRRRQNNLPQQQSRPENPSDNRQSTAPTFSSVATNTGVVEAPIVPRVSGDYGGSTYGSGKSGHYRNITVRESIASLRARNALPTFLSENRRPLAEAQPSEADYEGVYWYPEEGDAGHEAASRSSFDSHVVAEVATDVGSDSYVEIPDRSRKEEIYAEPSENPPPPVRNFNVSRILLEMQDFRYVDSENLSSSVTPPEIVDEGETKETGQVNVNGDEGMQPSTSHKNSTKLRKSDARALPIKVKVRKSQNMTPLMERSTETEPTRSPPRSPSTQHLEQRRASRPLPDVVNYQL</sequence>
<dbReference type="Proteomes" id="UP001651158">
    <property type="component" value="Unassembled WGS sequence"/>
</dbReference>
<keyword evidence="3" id="KW-1185">Reference proteome</keyword>
<feature type="region of interest" description="Disordered" evidence="1">
    <location>
        <begin position="325"/>
        <end position="352"/>
    </location>
</feature>
<evidence type="ECO:0000313" key="3">
    <source>
        <dbReference type="Proteomes" id="UP001651158"/>
    </source>
</evidence>
<feature type="compositionally biased region" description="Basic and acidic residues" evidence="1">
    <location>
        <begin position="293"/>
        <end position="302"/>
    </location>
</feature>
<proteinExistence type="predicted"/>
<gene>
    <name evidence="2" type="ORF">TcWFU_009179</name>
</gene>
<feature type="region of interest" description="Disordered" evidence="1">
    <location>
        <begin position="276"/>
        <end position="307"/>
    </location>
</feature>
<evidence type="ECO:0000313" key="2">
    <source>
        <dbReference type="EMBL" id="KAL5105938.1"/>
    </source>
</evidence>
<comment type="caution">
    <text evidence="2">The sequence shown here is derived from an EMBL/GenBank/DDBJ whole genome shotgun (WGS) entry which is preliminary data.</text>
</comment>
<evidence type="ECO:0000256" key="1">
    <source>
        <dbReference type="SAM" id="MobiDB-lite"/>
    </source>
</evidence>
<name>A0ABR4Q9A0_9CEST</name>
<feature type="region of interest" description="Disordered" evidence="1">
    <location>
        <begin position="37"/>
        <end position="57"/>
    </location>
</feature>
<accession>A0ABR4Q9A0</accession>
<dbReference type="EMBL" id="JAKROA010000007">
    <property type="protein sequence ID" value="KAL5105938.1"/>
    <property type="molecule type" value="Genomic_DNA"/>
</dbReference>
<protein>
    <submittedName>
        <fullName evidence="2">Uncharacterized protein</fullName>
    </submittedName>
</protein>
<reference evidence="2 3" key="1">
    <citation type="journal article" date="2022" name="Front. Cell. Infect. Microbiol.">
        <title>The Genomes of Two Strains of Taenia crassiceps the Animal Model for the Study of Human Cysticercosis.</title>
        <authorList>
            <person name="Bobes R.J."/>
            <person name="Estrada K."/>
            <person name="Rios-Valencia D.G."/>
            <person name="Calderon-Gallegos A."/>
            <person name="de la Torre P."/>
            <person name="Carrero J.C."/>
            <person name="Sanchez-Flores A."/>
            <person name="Laclette J.P."/>
        </authorList>
    </citation>
    <scope>NUCLEOTIDE SEQUENCE [LARGE SCALE GENOMIC DNA]</scope>
    <source>
        <strain evidence="2">WFUcys</strain>
    </source>
</reference>